<evidence type="ECO:0000313" key="1">
    <source>
        <dbReference type="EMBL" id="CAD8109528.1"/>
    </source>
</evidence>
<keyword evidence="2" id="KW-1185">Reference proteome</keyword>
<dbReference type="AlphaFoldDB" id="A0A8S1Q242"/>
<organism evidence="1 2">
    <name type="scientific">Paramecium sonneborni</name>
    <dbReference type="NCBI Taxonomy" id="65129"/>
    <lineage>
        <taxon>Eukaryota</taxon>
        <taxon>Sar</taxon>
        <taxon>Alveolata</taxon>
        <taxon>Ciliophora</taxon>
        <taxon>Intramacronucleata</taxon>
        <taxon>Oligohymenophorea</taxon>
        <taxon>Peniculida</taxon>
        <taxon>Parameciidae</taxon>
        <taxon>Paramecium</taxon>
    </lineage>
</organism>
<dbReference type="Proteomes" id="UP000692954">
    <property type="component" value="Unassembled WGS sequence"/>
</dbReference>
<accession>A0A8S1Q242</accession>
<comment type="caution">
    <text evidence="1">The sequence shown here is derived from an EMBL/GenBank/DDBJ whole genome shotgun (WGS) entry which is preliminary data.</text>
</comment>
<dbReference type="EMBL" id="CAJJDN010000093">
    <property type="protein sequence ID" value="CAD8109528.1"/>
    <property type="molecule type" value="Genomic_DNA"/>
</dbReference>
<protein>
    <submittedName>
        <fullName evidence="1">Uncharacterized protein</fullName>
    </submittedName>
</protein>
<proteinExistence type="predicted"/>
<sequence>MIGLQYCLLISIIFYFHCPLNLKIAQNSYLNNEIQSKRIHNRIVDFIQ</sequence>
<gene>
    <name evidence="1" type="ORF">PSON_ATCC_30995.1.T0930224</name>
</gene>
<name>A0A8S1Q242_9CILI</name>
<reference evidence="1" key="1">
    <citation type="submission" date="2021-01" db="EMBL/GenBank/DDBJ databases">
        <authorList>
            <consortium name="Genoscope - CEA"/>
            <person name="William W."/>
        </authorList>
    </citation>
    <scope>NUCLEOTIDE SEQUENCE</scope>
</reference>
<evidence type="ECO:0000313" key="2">
    <source>
        <dbReference type="Proteomes" id="UP000692954"/>
    </source>
</evidence>